<dbReference type="EMBL" id="PZZW01000002">
    <property type="protein sequence ID" value="PTM80460.1"/>
    <property type="molecule type" value="Genomic_DNA"/>
</dbReference>
<dbReference type="Proteomes" id="UP000240800">
    <property type="component" value="Unassembled WGS sequence"/>
</dbReference>
<sequence length="111" mass="12808">MFEAARELAAKRGMRFLSYDKVARLPVPELMKRDAYVEKVKPGQTDRIEAAAVLGMVEPPKITVTRALELFWQIAEKDRTRGKDEDQIRRWKNPRKKAIANFVKVIGDKPI</sequence>
<reference evidence="1 2" key="1">
    <citation type="submission" date="2018-04" db="EMBL/GenBank/DDBJ databases">
        <title>Genomic Encyclopedia of Type Strains, Phase III (KMG-III): the genomes of soil and plant-associated and newly described type strains.</title>
        <authorList>
            <person name="Whitman W."/>
        </authorList>
    </citation>
    <scope>NUCLEOTIDE SEQUENCE [LARGE SCALE GENOMIC DNA]</scope>
    <source>
        <strain evidence="1 2">JA192</strain>
    </source>
</reference>
<evidence type="ECO:0008006" key="3">
    <source>
        <dbReference type="Google" id="ProtNLM"/>
    </source>
</evidence>
<evidence type="ECO:0000313" key="2">
    <source>
        <dbReference type="Proteomes" id="UP000240800"/>
    </source>
</evidence>
<organism evidence="1 2">
    <name type="scientific">Cereibacter johrii</name>
    <dbReference type="NCBI Taxonomy" id="445629"/>
    <lineage>
        <taxon>Bacteria</taxon>
        <taxon>Pseudomonadati</taxon>
        <taxon>Pseudomonadota</taxon>
        <taxon>Alphaproteobacteria</taxon>
        <taxon>Rhodobacterales</taxon>
        <taxon>Paracoccaceae</taxon>
        <taxon>Cereibacter</taxon>
    </lineage>
</organism>
<comment type="caution">
    <text evidence="1">The sequence shown here is derived from an EMBL/GenBank/DDBJ whole genome shotgun (WGS) entry which is preliminary data.</text>
</comment>
<gene>
    <name evidence="1" type="ORF">C8J29_102541</name>
</gene>
<evidence type="ECO:0000313" key="1">
    <source>
        <dbReference type="EMBL" id="PTM80460.1"/>
    </source>
</evidence>
<proteinExistence type="predicted"/>
<protein>
    <recommendedName>
        <fullName evidence="3">Transposase</fullName>
    </recommendedName>
</protein>
<keyword evidence="2" id="KW-1185">Reference proteome</keyword>
<dbReference type="RefSeq" id="WP_235836968.1">
    <property type="nucleotide sequence ID" value="NZ_MABH01000137.1"/>
</dbReference>
<name>A0ABX5JAG9_9RHOB</name>
<accession>A0ABX5JAG9</accession>